<name>A0AAD8H456_9APIA</name>
<evidence type="ECO:0000313" key="2">
    <source>
        <dbReference type="Proteomes" id="UP001237642"/>
    </source>
</evidence>
<evidence type="ECO:0000313" key="1">
    <source>
        <dbReference type="EMBL" id="KAK1360021.1"/>
    </source>
</evidence>
<protein>
    <submittedName>
        <fullName evidence="1">Uncharacterized protein</fullName>
    </submittedName>
</protein>
<keyword evidence="2" id="KW-1185">Reference proteome</keyword>
<proteinExistence type="predicted"/>
<gene>
    <name evidence="1" type="ORF">POM88_044495</name>
</gene>
<dbReference type="Proteomes" id="UP001237642">
    <property type="component" value="Unassembled WGS sequence"/>
</dbReference>
<dbReference type="AlphaFoldDB" id="A0AAD8H456"/>
<reference evidence="1" key="1">
    <citation type="submission" date="2023-02" db="EMBL/GenBank/DDBJ databases">
        <title>Genome of toxic invasive species Heracleum sosnowskyi carries increased number of genes despite the absence of recent whole-genome duplications.</title>
        <authorList>
            <person name="Schelkunov M."/>
            <person name="Shtratnikova V."/>
            <person name="Makarenko M."/>
            <person name="Klepikova A."/>
            <person name="Omelchenko D."/>
            <person name="Novikova G."/>
            <person name="Obukhova E."/>
            <person name="Bogdanov V."/>
            <person name="Penin A."/>
            <person name="Logacheva M."/>
        </authorList>
    </citation>
    <scope>NUCLEOTIDE SEQUENCE</scope>
    <source>
        <strain evidence="1">Hsosn_3</strain>
        <tissue evidence="1">Leaf</tissue>
    </source>
</reference>
<sequence length="108" mass="12228">MSSSDRNAKRESTTYDIPPSKIFSLESGADYVGVENMHTFEDHQFGVGHAKLILPLRRRKLKLLKDCVQDNLKSAGMISSFHNILCYFGGRQRSHAYQESKGTAEQLH</sequence>
<dbReference type="EMBL" id="JAUIZM010000010">
    <property type="protein sequence ID" value="KAK1360021.1"/>
    <property type="molecule type" value="Genomic_DNA"/>
</dbReference>
<comment type="caution">
    <text evidence="1">The sequence shown here is derived from an EMBL/GenBank/DDBJ whole genome shotgun (WGS) entry which is preliminary data.</text>
</comment>
<reference evidence="1" key="2">
    <citation type="submission" date="2023-05" db="EMBL/GenBank/DDBJ databases">
        <authorList>
            <person name="Schelkunov M.I."/>
        </authorList>
    </citation>
    <scope>NUCLEOTIDE SEQUENCE</scope>
    <source>
        <strain evidence="1">Hsosn_3</strain>
        <tissue evidence="1">Leaf</tissue>
    </source>
</reference>
<accession>A0AAD8H456</accession>
<organism evidence="1 2">
    <name type="scientific">Heracleum sosnowskyi</name>
    <dbReference type="NCBI Taxonomy" id="360622"/>
    <lineage>
        <taxon>Eukaryota</taxon>
        <taxon>Viridiplantae</taxon>
        <taxon>Streptophyta</taxon>
        <taxon>Embryophyta</taxon>
        <taxon>Tracheophyta</taxon>
        <taxon>Spermatophyta</taxon>
        <taxon>Magnoliopsida</taxon>
        <taxon>eudicotyledons</taxon>
        <taxon>Gunneridae</taxon>
        <taxon>Pentapetalae</taxon>
        <taxon>asterids</taxon>
        <taxon>campanulids</taxon>
        <taxon>Apiales</taxon>
        <taxon>Apiaceae</taxon>
        <taxon>Apioideae</taxon>
        <taxon>apioid superclade</taxon>
        <taxon>Tordylieae</taxon>
        <taxon>Tordyliinae</taxon>
        <taxon>Heracleum</taxon>
    </lineage>
</organism>